<dbReference type="InterPro" id="IPR036788">
    <property type="entry name" value="T_IF-3_C_sf"/>
</dbReference>
<evidence type="ECO:0000256" key="1">
    <source>
        <dbReference type="ARBA" id="ARBA00005439"/>
    </source>
</evidence>
<dbReference type="PANTHER" id="PTHR10938">
    <property type="entry name" value="TRANSLATION INITIATION FACTOR IF-3"/>
    <property type="match status" value="1"/>
</dbReference>
<dbReference type="PANTHER" id="PTHR10938:SF0">
    <property type="entry name" value="TRANSLATION INITIATION FACTOR IF-3, MITOCHONDRIAL"/>
    <property type="match status" value="1"/>
</dbReference>
<accession>A0ABP1CE72</accession>
<reference evidence="9" key="1">
    <citation type="submission" date="2024-04" db="EMBL/GenBank/DDBJ databases">
        <authorList>
            <person name="Manzano-Marin A."/>
            <person name="Manzano-Marin A."/>
            <person name="Alejandro Manzano Marin A."/>
        </authorList>
    </citation>
    <scope>NUCLEOTIDE SEQUENCE [LARGE SCALE GENOMIC DNA]</scope>
    <source>
        <strain evidence="9">TABTEA</strain>
    </source>
</reference>
<evidence type="ECO:0000256" key="6">
    <source>
        <dbReference type="RuleBase" id="RU000646"/>
    </source>
</evidence>
<keyword evidence="3 4" id="KW-0648">Protein biosynthesis</keyword>
<evidence type="ECO:0000259" key="7">
    <source>
        <dbReference type="Pfam" id="PF00707"/>
    </source>
</evidence>
<dbReference type="NCBIfam" id="TIGR00168">
    <property type="entry name" value="infC"/>
    <property type="match status" value="1"/>
</dbReference>
<evidence type="ECO:0000313" key="10">
    <source>
        <dbReference type="Proteomes" id="UP001497533"/>
    </source>
</evidence>
<dbReference type="Pfam" id="PF00707">
    <property type="entry name" value="IF3_C"/>
    <property type="match status" value="1"/>
</dbReference>
<dbReference type="HAMAP" id="MF_00080">
    <property type="entry name" value="IF_3"/>
    <property type="match status" value="1"/>
</dbReference>
<dbReference type="GO" id="GO:0003743">
    <property type="term" value="F:translation initiation factor activity"/>
    <property type="evidence" value="ECO:0007669"/>
    <property type="project" value="UniProtKB-KW"/>
</dbReference>
<gene>
    <name evidence="4 9" type="primary">infC</name>
    <name evidence="9" type="ORF">PRHACTZTBTEA_555</name>
</gene>
<dbReference type="PROSITE" id="PS00938">
    <property type="entry name" value="IF3"/>
    <property type="match status" value="1"/>
</dbReference>
<organism evidence="9 10">
    <name type="scientific">Candidatus Providencia siddallii</name>
    <dbReference type="NCBI Taxonomy" id="1715285"/>
    <lineage>
        <taxon>Bacteria</taxon>
        <taxon>Pseudomonadati</taxon>
        <taxon>Pseudomonadota</taxon>
        <taxon>Gammaproteobacteria</taxon>
        <taxon>Enterobacterales</taxon>
        <taxon>Morganellaceae</taxon>
        <taxon>Providencia</taxon>
    </lineage>
</organism>
<comment type="subunit">
    <text evidence="4 6">Monomer.</text>
</comment>
<dbReference type="InterPro" id="IPR019815">
    <property type="entry name" value="Translation_initiation_fac_3_C"/>
</dbReference>
<dbReference type="RefSeq" id="WP_341765305.1">
    <property type="nucleotide sequence ID" value="NZ_OZ034688.1"/>
</dbReference>
<dbReference type="Gene3D" id="3.30.110.10">
    <property type="entry name" value="Translation initiation factor 3 (IF-3), C-terminal domain"/>
    <property type="match status" value="1"/>
</dbReference>
<comment type="subcellular location">
    <subcellularLocation>
        <location evidence="4 6">Cytoplasm</location>
    </subcellularLocation>
</comment>
<proteinExistence type="inferred from homology"/>
<comment type="similarity">
    <text evidence="1 4 6">Belongs to the IF-3 family.</text>
</comment>
<sequence length="180" mass="21052">MKNEKKFTKTRLNRINEEIRANIVRVIDVNGEPIGMMNIHAALLKAEEAELDLVEITPNSEKPVCRIMDYGKYLYEKSKSQKKQKKKQKFFQIKEIKFRPGTDESDYQVKLRNLIKFLECGDKVKVTLRFRGRELVHQQIGINVLNRIKNDLNELALVESLPLKIEGRQMLMILAPKKNN</sequence>
<dbReference type="SUPFAM" id="SSF55200">
    <property type="entry name" value="Translation initiation factor IF3, C-terminal domain"/>
    <property type="match status" value="1"/>
</dbReference>
<feature type="domain" description="Translation initiation factor 3 N-terminal" evidence="8">
    <location>
        <begin position="15"/>
        <end position="84"/>
    </location>
</feature>
<dbReference type="InterPro" id="IPR036787">
    <property type="entry name" value="T_IF-3_N_sf"/>
</dbReference>
<keyword evidence="10" id="KW-1185">Reference proteome</keyword>
<evidence type="ECO:0000313" key="9">
    <source>
        <dbReference type="EMBL" id="CAL1329464.1"/>
    </source>
</evidence>
<dbReference type="EMBL" id="OZ034688">
    <property type="protein sequence ID" value="CAL1329464.1"/>
    <property type="molecule type" value="Genomic_DNA"/>
</dbReference>
<dbReference type="Proteomes" id="UP001497533">
    <property type="component" value="Chromosome"/>
</dbReference>
<dbReference type="InterPro" id="IPR019813">
    <property type="entry name" value="Translation_initiation_fac3_CS"/>
</dbReference>
<dbReference type="InterPro" id="IPR001288">
    <property type="entry name" value="Translation_initiation_fac_3"/>
</dbReference>
<evidence type="ECO:0000256" key="3">
    <source>
        <dbReference type="ARBA" id="ARBA00022917"/>
    </source>
</evidence>
<name>A0ABP1CE72_9GAMM</name>
<keyword evidence="2 4" id="KW-0396">Initiation factor</keyword>
<dbReference type="InterPro" id="IPR019814">
    <property type="entry name" value="Translation_initiation_fac_3_N"/>
</dbReference>
<comment type="function">
    <text evidence="4 6">IF-3 binds to the 30S ribosomal subunit and shifts the equilibrium between 70S ribosomes and their 50S and 30S subunits in favor of the free subunits, thus enhancing the availability of 30S subunits on which protein synthesis initiation begins.</text>
</comment>
<evidence type="ECO:0000259" key="8">
    <source>
        <dbReference type="Pfam" id="PF05198"/>
    </source>
</evidence>
<protein>
    <recommendedName>
        <fullName evidence="4 5">Translation initiation factor IF-3</fullName>
    </recommendedName>
</protein>
<dbReference type="Gene3D" id="3.10.20.80">
    <property type="entry name" value="Translation initiation factor 3 (IF-3), N-terminal domain"/>
    <property type="match status" value="1"/>
</dbReference>
<evidence type="ECO:0000256" key="2">
    <source>
        <dbReference type="ARBA" id="ARBA00022540"/>
    </source>
</evidence>
<keyword evidence="4" id="KW-0963">Cytoplasm</keyword>
<evidence type="ECO:0000256" key="5">
    <source>
        <dbReference type="NCBIfam" id="TIGR00168"/>
    </source>
</evidence>
<feature type="domain" description="Translation initiation factor 3 C-terminal" evidence="7">
    <location>
        <begin position="92"/>
        <end position="177"/>
    </location>
</feature>
<evidence type="ECO:0000256" key="4">
    <source>
        <dbReference type="HAMAP-Rule" id="MF_00080"/>
    </source>
</evidence>
<dbReference type="Pfam" id="PF05198">
    <property type="entry name" value="IF3_N"/>
    <property type="match status" value="1"/>
</dbReference>
<dbReference type="SUPFAM" id="SSF54364">
    <property type="entry name" value="Translation initiation factor IF3, N-terminal domain"/>
    <property type="match status" value="1"/>
</dbReference>